<feature type="region of interest" description="Disordered" evidence="1">
    <location>
        <begin position="72"/>
        <end position="104"/>
    </location>
</feature>
<dbReference type="Proteomes" id="UP000287651">
    <property type="component" value="Unassembled WGS sequence"/>
</dbReference>
<evidence type="ECO:0000313" key="3">
    <source>
        <dbReference type="Proteomes" id="UP000287651"/>
    </source>
</evidence>
<organism evidence="2 3">
    <name type="scientific">Ensete ventricosum</name>
    <name type="common">Abyssinian banana</name>
    <name type="synonym">Musa ensete</name>
    <dbReference type="NCBI Taxonomy" id="4639"/>
    <lineage>
        <taxon>Eukaryota</taxon>
        <taxon>Viridiplantae</taxon>
        <taxon>Streptophyta</taxon>
        <taxon>Embryophyta</taxon>
        <taxon>Tracheophyta</taxon>
        <taxon>Spermatophyta</taxon>
        <taxon>Magnoliopsida</taxon>
        <taxon>Liliopsida</taxon>
        <taxon>Zingiberales</taxon>
        <taxon>Musaceae</taxon>
        <taxon>Ensete</taxon>
    </lineage>
</organism>
<dbReference type="AlphaFoldDB" id="A0A426XTP2"/>
<name>A0A426XTP2_ENSVE</name>
<protein>
    <submittedName>
        <fullName evidence="2">Uncharacterized protein</fullName>
    </submittedName>
</protein>
<feature type="compositionally biased region" description="Basic and acidic residues" evidence="1">
    <location>
        <begin position="72"/>
        <end position="85"/>
    </location>
</feature>
<evidence type="ECO:0000313" key="2">
    <source>
        <dbReference type="EMBL" id="RRT42870.1"/>
    </source>
</evidence>
<dbReference type="EMBL" id="AMZH03017531">
    <property type="protein sequence ID" value="RRT42870.1"/>
    <property type="molecule type" value="Genomic_DNA"/>
</dbReference>
<sequence length="145" mass="16081">MVPRNAECSPPNLLLLSPAYCCCCHPCSSTRCFPEAGPAIDCFPVATFPSVTPPLLSSIPVAPTLMMPSAKCKEREREREREREFPVVPGRRRPTLPNPSFAHDNEHNYSGLRTAVACARGNGTGDQLAHSLSKEKRWRRDMIMS</sequence>
<gene>
    <name evidence="2" type="ORF">B296_00052598</name>
</gene>
<accession>A0A426XTP2</accession>
<comment type="caution">
    <text evidence="2">The sequence shown here is derived from an EMBL/GenBank/DDBJ whole genome shotgun (WGS) entry which is preliminary data.</text>
</comment>
<proteinExistence type="predicted"/>
<reference evidence="2 3" key="1">
    <citation type="journal article" date="2014" name="Agronomy (Basel)">
        <title>A Draft Genome Sequence for Ensete ventricosum, the Drought-Tolerant Tree Against Hunger.</title>
        <authorList>
            <person name="Harrison J."/>
            <person name="Moore K.A."/>
            <person name="Paszkiewicz K."/>
            <person name="Jones T."/>
            <person name="Grant M."/>
            <person name="Ambacheew D."/>
            <person name="Muzemil S."/>
            <person name="Studholme D.J."/>
        </authorList>
    </citation>
    <scope>NUCLEOTIDE SEQUENCE [LARGE SCALE GENOMIC DNA]</scope>
</reference>
<evidence type="ECO:0000256" key="1">
    <source>
        <dbReference type="SAM" id="MobiDB-lite"/>
    </source>
</evidence>